<comment type="caution">
    <text evidence="4">The sequence shown here is derived from an EMBL/GenBank/DDBJ whole genome shotgun (WGS) entry which is preliminary data.</text>
</comment>
<dbReference type="PRINTS" id="PR00320">
    <property type="entry name" value="GPROTEINBRPT"/>
</dbReference>
<keyword evidence="5" id="KW-1185">Reference proteome</keyword>
<feature type="repeat" description="WD" evidence="3">
    <location>
        <begin position="181"/>
        <end position="215"/>
    </location>
</feature>
<dbReference type="EMBL" id="JAODUO010001274">
    <property type="protein sequence ID" value="KAK2167440.1"/>
    <property type="molecule type" value="Genomic_DNA"/>
</dbReference>
<dbReference type="Proteomes" id="UP001209878">
    <property type="component" value="Unassembled WGS sequence"/>
</dbReference>
<evidence type="ECO:0000256" key="3">
    <source>
        <dbReference type="PROSITE-ProRule" id="PRU00221"/>
    </source>
</evidence>
<gene>
    <name evidence="4" type="ORF">NP493_1275g00049</name>
</gene>
<dbReference type="InterPro" id="IPR019775">
    <property type="entry name" value="WD40_repeat_CS"/>
</dbReference>
<reference evidence="4" key="1">
    <citation type="journal article" date="2023" name="Mol. Biol. Evol.">
        <title>Third-Generation Sequencing Reveals the Adaptive Role of the Epigenome in Three Deep-Sea Polychaetes.</title>
        <authorList>
            <person name="Perez M."/>
            <person name="Aroh O."/>
            <person name="Sun Y."/>
            <person name="Lan Y."/>
            <person name="Juniper S.K."/>
            <person name="Young C.R."/>
            <person name="Angers B."/>
            <person name="Qian P.Y."/>
        </authorList>
    </citation>
    <scope>NUCLEOTIDE SEQUENCE</scope>
    <source>
        <strain evidence="4">R07B-5</strain>
    </source>
</reference>
<sequence>MSEQLAKMSGCFSGVIGKLVGKTKETNTRDAYLAYGGGEGDDEQFHLFPPVHQEPVTTVTAVGPGLCASGSQDKTVALFNFKEGKVLHRWIGHKRDVTSVAYAEKRQAILSASRDTLINMWRGGCGEPVMQFSGHDLVVTTLSPNKENTQLCSGSRDNSIRIWNMDTGQEMLQKTLTRNLITHVKWSTEGNLIVQSGEDKEVRLWDARNLQVAKTFPRKQYIQTCCDLSEDTNYVLSSSNGFSGNGCEATLWDVRTENILYEFKGHHETVGACAFIPRSMFSSCNLVMTAASDCSVKVWDQDTRECVGSQSLPGSGPLTAIALNDDGSICVSSFKTGIHALKLLTDHKGTIMLERNAQF</sequence>
<dbReference type="PROSITE" id="PS50082">
    <property type="entry name" value="WD_REPEATS_2"/>
    <property type="match status" value="4"/>
</dbReference>
<evidence type="ECO:0000313" key="4">
    <source>
        <dbReference type="EMBL" id="KAK2167440.1"/>
    </source>
</evidence>
<feature type="repeat" description="WD" evidence="3">
    <location>
        <begin position="132"/>
        <end position="173"/>
    </location>
</feature>
<evidence type="ECO:0000313" key="5">
    <source>
        <dbReference type="Proteomes" id="UP001209878"/>
    </source>
</evidence>
<dbReference type="InterPro" id="IPR036322">
    <property type="entry name" value="WD40_repeat_dom_sf"/>
</dbReference>
<dbReference type="CDD" id="cd00200">
    <property type="entry name" value="WD40"/>
    <property type="match status" value="1"/>
</dbReference>
<dbReference type="PROSITE" id="PS00678">
    <property type="entry name" value="WD_REPEATS_1"/>
    <property type="match status" value="1"/>
</dbReference>
<dbReference type="InterPro" id="IPR040066">
    <property type="entry name" value="WDR31"/>
</dbReference>
<dbReference type="PANTHER" id="PTHR19869:SF1">
    <property type="entry name" value="WD REPEAT-CONTAINING PROTEIN 31"/>
    <property type="match status" value="1"/>
</dbReference>
<evidence type="ECO:0000256" key="2">
    <source>
        <dbReference type="ARBA" id="ARBA00022737"/>
    </source>
</evidence>
<keyword evidence="2" id="KW-0677">Repeat</keyword>
<dbReference type="InterPro" id="IPR001680">
    <property type="entry name" value="WD40_rpt"/>
</dbReference>
<protein>
    <submittedName>
        <fullName evidence="4">Uncharacterized protein</fullName>
    </submittedName>
</protein>
<evidence type="ECO:0000256" key="1">
    <source>
        <dbReference type="ARBA" id="ARBA00022574"/>
    </source>
</evidence>
<proteinExistence type="predicted"/>
<accession>A0AAD9NEV6</accession>
<feature type="repeat" description="WD" evidence="3">
    <location>
        <begin position="90"/>
        <end position="121"/>
    </location>
</feature>
<dbReference type="InterPro" id="IPR020472">
    <property type="entry name" value="WD40_PAC1"/>
</dbReference>
<dbReference type="InterPro" id="IPR015943">
    <property type="entry name" value="WD40/YVTN_repeat-like_dom_sf"/>
</dbReference>
<name>A0AAD9NEV6_RIDPI</name>
<dbReference type="PROSITE" id="PS50294">
    <property type="entry name" value="WD_REPEATS_REGION"/>
    <property type="match status" value="2"/>
</dbReference>
<dbReference type="AlphaFoldDB" id="A0AAD9NEV6"/>
<dbReference type="SUPFAM" id="SSF50978">
    <property type="entry name" value="WD40 repeat-like"/>
    <property type="match status" value="1"/>
</dbReference>
<dbReference type="PANTHER" id="PTHR19869">
    <property type="entry name" value="SPERMATID WD-REPEAT PROTEIN"/>
    <property type="match status" value="1"/>
</dbReference>
<dbReference type="SMART" id="SM00320">
    <property type="entry name" value="WD40"/>
    <property type="match status" value="7"/>
</dbReference>
<dbReference type="Gene3D" id="2.130.10.10">
    <property type="entry name" value="YVTN repeat-like/Quinoprotein amine dehydrogenase"/>
    <property type="match status" value="2"/>
</dbReference>
<dbReference type="Pfam" id="PF00400">
    <property type="entry name" value="WD40"/>
    <property type="match status" value="4"/>
</dbReference>
<keyword evidence="1 3" id="KW-0853">WD repeat</keyword>
<organism evidence="4 5">
    <name type="scientific">Ridgeia piscesae</name>
    <name type="common">Tubeworm</name>
    <dbReference type="NCBI Taxonomy" id="27915"/>
    <lineage>
        <taxon>Eukaryota</taxon>
        <taxon>Metazoa</taxon>
        <taxon>Spiralia</taxon>
        <taxon>Lophotrochozoa</taxon>
        <taxon>Annelida</taxon>
        <taxon>Polychaeta</taxon>
        <taxon>Sedentaria</taxon>
        <taxon>Canalipalpata</taxon>
        <taxon>Sabellida</taxon>
        <taxon>Siboglinidae</taxon>
        <taxon>Ridgeia</taxon>
    </lineage>
</organism>
<feature type="repeat" description="WD" evidence="3">
    <location>
        <begin position="263"/>
        <end position="309"/>
    </location>
</feature>